<dbReference type="PANTHER" id="PTHR14202">
    <property type="entry name" value="60 KDA RIBONUCLEOPROTEIN SSA/RO"/>
    <property type="match status" value="1"/>
</dbReference>
<dbReference type="AlphaFoldDB" id="A0AAV1YW31"/>
<dbReference type="SUPFAM" id="SSF140864">
    <property type="entry name" value="TROVE domain-like"/>
    <property type="match status" value="1"/>
</dbReference>
<comment type="subcellular location">
    <subcellularLocation>
        <location evidence="1">Cytoplasm</location>
    </subcellularLocation>
</comment>
<dbReference type="Pfam" id="PF05731">
    <property type="entry name" value="TROVE"/>
    <property type="match status" value="1"/>
</dbReference>
<keyword evidence="9" id="KW-1185">Reference proteome</keyword>
<dbReference type="SUPFAM" id="SSF53300">
    <property type="entry name" value="vWA-like"/>
    <property type="match status" value="1"/>
</dbReference>
<dbReference type="Gene3D" id="3.40.50.410">
    <property type="entry name" value="von Willebrand factor, type A domain"/>
    <property type="match status" value="1"/>
</dbReference>
<keyword evidence="3" id="KW-0963">Cytoplasm</keyword>
<evidence type="ECO:0000313" key="9">
    <source>
        <dbReference type="Proteomes" id="UP001497382"/>
    </source>
</evidence>
<evidence type="ECO:0000256" key="6">
    <source>
        <dbReference type="ARBA" id="ARBA00023274"/>
    </source>
</evidence>
<evidence type="ECO:0000256" key="2">
    <source>
        <dbReference type="ARBA" id="ARBA00007814"/>
    </source>
</evidence>
<dbReference type="GO" id="GO:0005737">
    <property type="term" value="C:cytoplasm"/>
    <property type="evidence" value="ECO:0007669"/>
    <property type="project" value="UniProtKB-SubCell"/>
</dbReference>
<protein>
    <recommendedName>
        <fullName evidence="7">TROVE domain-containing protein</fullName>
    </recommendedName>
</protein>
<evidence type="ECO:0000313" key="8">
    <source>
        <dbReference type="EMBL" id="CAL1262974.1"/>
    </source>
</evidence>
<evidence type="ECO:0000256" key="1">
    <source>
        <dbReference type="ARBA" id="ARBA00004496"/>
    </source>
</evidence>
<keyword evidence="5" id="KW-0694">RNA-binding</keyword>
<sequence>MAASDEQNDITATDPNLVQLRRFLYLGDDCLCFPRSVSYPFSPERSQLIRELEDAGLASEALKAITQAFKNGHYLGIETLIYALTALGHSQKEIARHEALKAASEICTSASMLLTFAHIYKDVSKPNKGWGRAHRKFLIRWYSEKDPKDLATEVTKVKSCHKWTHKDVLCMAHVKAKQAGTAVVLKYLVKGLEVAEKDHSSEPDAVPILNYLKGVYEVSHSTDPETVARLIEAHDLCLQHIPSKLLKTKEVSLCIIPRLPIQNLLELLPHFNKAGLLKLNSPHYKAVLERLGSEEALENAMIGPLESFLAIRKWQISNKILPGKPMVRQSTPALDDALQNLHLASFKNVKVTEKRYLVALDINLTMNHSKCTGGSALTPSHVSDIALLALLKAEVSNVTTVVFSGGEVLPVEINHKMNLGDVIEHINEITAGPVFLSAPLNWALTKKMRFDTFVVFTDRLSSTQDDNLANVFKEYKETMHLPNAKYILSTLCDQTSTFPHEDPSFLNIVGFNTKLLQIIQDFSCAVF</sequence>
<dbReference type="PROSITE" id="PS50988">
    <property type="entry name" value="TROVE"/>
    <property type="match status" value="1"/>
</dbReference>
<comment type="caution">
    <text evidence="8">The sequence shown here is derived from an EMBL/GenBank/DDBJ whole genome shotgun (WGS) entry which is preliminary data.</text>
</comment>
<organism evidence="8 9">
    <name type="scientific">Larinioides sclopetarius</name>
    <dbReference type="NCBI Taxonomy" id="280406"/>
    <lineage>
        <taxon>Eukaryota</taxon>
        <taxon>Metazoa</taxon>
        <taxon>Ecdysozoa</taxon>
        <taxon>Arthropoda</taxon>
        <taxon>Chelicerata</taxon>
        <taxon>Arachnida</taxon>
        <taxon>Araneae</taxon>
        <taxon>Araneomorphae</taxon>
        <taxon>Entelegynae</taxon>
        <taxon>Araneoidea</taxon>
        <taxon>Araneidae</taxon>
        <taxon>Larinioides</taxon>
    </lineage>
</organism>
<name>A0AAV1YW31_9ARAC</name>
<comment type="similarity">
    <text evidence="2">Belongs to the Ro 60 kDa family.</text>
</comment>
<dbReference type="GO" id="GO:1990904">
    <property type="term" value="C:ribonucleoprotein complex"/>
    <property type="evidence" value="ECO:0007669"/>
    <property type="project" value="UniProtKB-KW"/>
</dbReference>
<dbReference type="InterPro" id="IPR037214">
    <property type="entry name" value="TROVE_dom_sf"/>
</dbReference>
<dbReference type="GO" id="GO:0046872">
    <property type="term" value="F:metal ion binding"/>
    <property type="evidence" value="ECO:0007669"/>
    <property type="project" value="UniProtKB-KW"/>
</dbReference>
<gene>
    <name evidence="8" type="ORF">LARSCL_LOCUS1299</name>
</gene>
<dbReference type="GO" id="GO:0003723">
    <property type="term" value="F:RNA binding"/>
    <property type="evidence" value="ECO:0007669"/>
    <property type="project" value="UniProtKB-KW"/>
</dbReference>
<evidence type="ECO:0000259" key="7">
    <source>
        <dbReference type="PROSITE" id="PS50988"/>
    </source>
</evidence>
<keyword evidence="4" id="KW-0479">Metal-binding</keyword>
<dbReference type="Pfam" id="PF25045">
    <property type="entry name" value="vWA_Ro60"/>
    <property type="match status" value="1"/>
</dbReference>
<dbReference type="InterPro" id="IPR040322">
    <property type="entry name" value="TROVE2"/>
</dbReference>
<dbReference type="InterPro" id="IPR008858">
    <property type="entry name" value="TROVE_dom"/>
</dbReference>
<dbReference type="PANTHER" id="PTHR14202:SF0">
    <property type="entry name" value="RNA-BINDING PROTEIN RO60"/>
    <property type="match status" value="1"/>
</dbReference>
<evidence type="ECO:0000256" key="3">
    <source>
        <dbReference type="ARBA" id="ARBA00022490"/>
    </source>
</evidence>
<reference evidence="8 9" key="1">
    <citation type="submission" date="2024-04" db="EMBL/GenBank/DDBJ databases">
        <authorList>
            <person name="Rising A."/>
            <person name="Reimegard J."/>
            <person name="Sonavane S."/>
            <person name="Akerstrom W."/>
            <person name="Nylinder S."/>
            <person name="Hedman E."/>
            <person name="Kallberg Y."/>
        </authorList>
    </citation>
    <scope>NUCLEOTIDE SEQUENCE [LARGE SCALE GENOMIC DNA]</scope>
</reference>
<accession>A0AAV1YW31</accession>
<keyword evidence="6" id="KW-0687">Ribonucleoprotein</keyword>
<dbReference type="Proteomes" id="UP001497382">
    <property type="component" value="Unassembled WGS sequence"/>
</dbReference>
<evidence type="ECO:0000256" key="4">
    <source>
        <dbReference type="ARBA" id="ARBA00022723"/>
    </source>
</evidence>
<feature type="domain" description="TROVE" evidence="7">
    <location>
        <begin position="3"/>
        <end position="354"/>
    </location>
</feature>
<proteinExistence type="inferred from homology"/>
<dbReference type="InterPro" id="IPR056800">
    <property type="entry name" value="vWA_Ro60"/>
</dbReference>
<evidence type="ECO:0000256" key="5">
    <source>
        <dbReference type="ARBA" id="ARBA00022884"/>
    </source>
</evidence>
<dbReference type="InterPro" id="IPR036465">
    <property type="entry name" value="vWFA_dom_sf"/>
</dbReference>
<dbReference type="EMBL" id="CAXIEN010000007">
    <property type="protein sequence ID" value="CAL1262974.1"/>
    <property type="molecule type" value="Genomic_DNA"/>
</dbReference>